<sequence>MFYDLNVPWAPTSPDLPRTVAFLNERISFLRSWDTIRKLTVEQIVGYNVIALSHTHSGKFPQNQLNPIPENPFPKHPNLQILRRITVILGDPSQNHRLAALTSAYDIVALRPTSEKHLLQACKELDCDLISVDLSQRMGYHFKHKTVGLAIQRGIFLEINYSASINDITARRNLIGNAAALIRATRGRGIVISSEARRALGVRGPFDVINLATLWGLSQDKGREAVDGLPRLVVAQAKLRRTSFRGVIDAVANEPPHGNKRKAEDQADPSDQPMTEASPKTKDTEALPKLSKKARRALARAPKS</sequence>
<name>A0A292PSA1_9PEZI</name>
<dbReference type="PANTHER" id="PTHR13031">
    <property type="entry name" value="RIBONUCLEASE P SUBUNIT P30"/>
    <property type="match status" value="1"/>
</dbReference>
<dbReference type="Proteomes" id="UP001412239">
    <property type="component" value="Unassembled WGS sequence"/>
</dbReference>
<dbReference type="GO" id="GO:0008033">
    <property type="term" value="P:tRNA processing"/>
    <property type="evidence" value="ECO:0007669"/>
    <property type="project" value="UniProtKB-KW"/>
</dbReference>
<dbReference type="InterPro" id="IPR016195">
    <property type="entry name" value="Pol/histidinol_Pase-like"/>
</dbReference>
<dbReference type="SUPFAM" id="SSF89550">
    <property type="entry name" value="PHP domain-like"/>
    <property type="match status" value="1"/>
</dbReference>
<comment type="similarity">
    <text evidence="2">Belongs to the eukaryotic/archaeal RNase P protein component 3 family.</text>
</comment>
<dbReference type="InterPro" id="IPR002738">
    <property type="entry name" value="RNase_P_p30"/>
</dbReference>
<evidence type="ECO:0000256" key="1">
    <source>
        <dbReference type="ARBA" id="ARBA00004123"/>
    </source>
</evidence>
<reference evidence="5" key="1">
    <citation type="submission" date="2015-10" db="EMBL/GenBank/DDBJ databases">
        <authorList>
            <person name="Regsiter A."/>
            <person name="william w."/>
        </authorList>
    </citation>
    <scope>NUCLEOTIDE SEQUENCE</scope>
    <source>
        <strain evidence="5">Montdore</strain>
    </source>
</reference>
<evidence type="ECO:0008006" key="7">
    <source>
        <dbReference type="Google" id="ProtNLM"/>
    </source>
</evidence>
<protein>
    <recommendedName>
        <fullName evidence="7">RNase P subunit p30</fullName>
    </recommendedName>
</protein>
<evidence type="ECO:0000256" key="2">
    <source>
        <dbReference type="ARBA" id="ARBA00007331"/>
    </source>
</evidence>
<dbReference type="AlphaFoldDB" id="A0A292PSA1"/>
<feature type="region of interest" description="Disordered" evidence="4">
    <location>
        <begin position="248"/>
        <end position="304"/>
    </location>
</feature>
<dbReference type="GO" id="GO:0005655">
    <property type="term" value="C:nucleolar ribonuclease P complex"/>
    <property type="evidence" value="ECO:0007669"/>
    <property type="project" value="TreeGrafter"/>
</dbReference>
<dbReference type="PANTHER" id="PTHR13031:SF0">
    <property type="entry name" value="RIBONUCLEASE P PROTEIN SUBUNIT P30"/>
    <property type="match status" value="1"/>
</dbReference>
<dbReference type="GO" id="GO:0003723">
    <property type="term" value="F:RNA binding"/>
    <property type="evidence" value="ECO:0007669"/>
    <property type="project" value="TreeGrafter"/>
</dbReference>
<evidence type="ECO:0000313" key="6">
    <source>
        <dbReference type="Proteomes" id="UP001412239"/>
    </source>
</evidence>
<dbReference type="EMBL" id="LN891045">
    <property type="protein sequence ID" value="CUS10502.1"/>
    <property type="molecule type" value="Genomic_DNA"/>
</dbReference>
<feature type="compositionally biased region" description="Basic residues" evidence="4">
    <location>
        <begin position="290"/>
        <end position="304"/>
    </location>
</feature>
<accession>A0A292PSA1</accession>
<comment type="subcellular location">
    <subcellularLocation>
        <location evidence="1">Nucleus</location>
    </subcellularLocation>
</comment>
<proteinExistence type="inferred from homology"/>
<gene>
    <name evidence="5" type="ORF">GSTUAT00005366001</name>
</gene>
<evidence type="ECO:0000313" key="5">
    <source>
        <dbReference type="EMBL" id="CUS10502.1"/>
    </source>
</evidence>
<evidence type="ECO:0000256" key="4">
    <source>
        <dbReference type="SAM" id="MobiDB-lite"/>
    </source>
</evidence>
<evidence type="ECO:0000256" key="3">
    <source>
        <dbReference type="ARBA" id="ARBA00022694"/>
    </source>
</evidence>
<organism evidence="5 6">
    <name type="scientific">Tuber aestivum</name>
    <name type="common">summer truffle</name>
    <dbReference type="NCBI Taxonomy" id="59557"/>
    <lineage>
        <taxon>Eukaryota</taxon>
        <taxon>Fungi</taxon>
        <taxon>Dikarya</taxon>
        <taxon>Ascomycota</taxon>
        <taxon>Pezizomycotina</taxon>
        <taxon>Pezizomycetes</taxon>
        <taxon>Pezizales</taxon>
        <taxon>Tuberaceae</taxon>
        <taxon>Tuber</taxon>
    </lineage>
</organism>
<dbReference type="Gene3D" id="3.20.20.140">
    <property type="entry name" value="Metal-dependent hydrolases"/>
    <property type="match status" value="1"/>
</dbReference>
<dbReference type="Pfam" id="PF01876">
    <property type="entry name" value="RNase_P_p30"/>
    <property type="match status" value="1"/>
</dbReference>
<keyword evidence="3" id="KW-0819">tRNA processing</keyword>
<keyword evidence="6" id="KW-1185">Reference proteome</keyword>